<organism evidence="2 3">
    <name type="scientific">Mycobacterium paragordonae</name>
    <dbReference type="NCBI Taxonomy" id="1389713"/>
    <lineage>
        <taxon>Bacteria</taxon>
        <taxon>Bacillati</taxon>
        <taxon>Actinomycetota</taxon>
        <taxon>Actinomycetes</taxon>
        <taxon>Mycobacteriales</taxon>
        <taxon>Mycobacteriaceae</taxon>
        <taxon>Mycobacterium</taxon>
    </lineage>
</organism>
<comment type="caution">
    <text evidence="2">The sequence shown here is derived from an EMBL/GenBank/DDBJ whole genome shotgun (WGS) entry which is preliminary data.</text>
</comment>
<dbReference type="Proteomes" id="UP000465240">
    <property type="component" value="Unassembled WGS sequence"/>
</dbReference>
<gene>
    <name evidence="2" type="ORF">MPRG_30010</name>
</gene>
<sequence>MTARNCTLPRPVSSKVADPNSWDKPASVANWAAASTPPGNRTRTSAPSAAWCTCSAPGQASESRILATRPRYGAAGLANGLAGNR</sequence>
<evidence type="ECO:0000313" key="3">
    <source>
        <dbReference type="Proteomes" id="UP000465240"/>
    </source>
</evidence>
<dbReference type="EMBL" id="BLKX01000001">
    <property type="protein sequence ID" value="GFG79725.1"/>
    <property type="molecule type" value="Genomic_DNA"/>
</dbReference>
<proteinExistence type="predicted"/>
<reference evidence="2 3" key="1">
    <citation type="journal article" date="2019" name="Emerg. Microbes Infect.">
        <title>Comprehensive subspecies identification of 175 nontuberculous mycobacteria species based on 7547 genomic profiles.</title>
        <authorList>
            <person name="Matsumoto Y."/>
            <person name="Kinjo T."/>
            <person name="Motooka D."/>
            <person name="Nabeya D."/>
            <person name="Jung N."/>
            <person name="Uechi K."/>
            <person name="Horii T."/>
            <person name="Iida T."/>
            <person name="Fujita J."/>
            <person name="Nakamura S."/>
        </authorList>
    </citation>
    <scope>NUCLEOTIDE SEQUENCE [LARGE SCALE GENOMIC DNA]</scope>
    <source>
        <strain evidence="2 3">JCM 18565</strain>
    </source>
</reference>
<accession>A0ABQ1C5J5</accession>
<feature type="region of interest" description="Disordered" evidence="1">
    <location>
        <begin position="1"/>
        <end position="21"/>
    </location>
</feature>
<keyword evidence="3" id="KW-1185">Reference proteome</keyword>
<name>A0ABQ1C5J5_9MYCO</name>
<protein>
    <submittedName>
        <fullName evidence="2">Uncharacterized protein</fullName>
    </submittedName>
</protein>
<evidence type="ECO:0000256" key="1">
    <source>
        <dbReference type="SAM" id="MobiDB-lite"/>
    </source>
</evidence>
<evidence type="ECO:0000313" key="2">
    <source>
        <dbReference type="EMBL" id="GFG79725.1"/>
    </source>
</evidence>